<dbReference type="Gene3D" id="3.40.50.150">
    <property type="entry name" value="Vaccinia Virus protein VP39"/>
    <property type="match status" value="1"/>
</dbReference>
<reference evidence="3" key="2">
    <citation type="journal article" date="2019" name="MicrobiologyOpen">
        <title>High-quality draft genome sequence of Gaiella occulta isolated from a 150 meter deep mineral water borehole and comparison with the genome sequences of other deep-branching lineages of the phylum Actinobacteria.</title>
        <authorList>
            <person name="Severino R."/>
            <person name="Froufe H.J.C."/>
            <person name="Barroso C."/>
            <person name="Albuquerque L."/>
            <person name="Lobo-da-Cunha A."/>
            <person name="da Costa M.S."/>
            <person name="Egas C."/>
        </authorList>
    </citation>
    <scope>NUCLEOTIDE SEQUENCE [LARGE SCALE GENOMIC DNA]</scope>
    <source>
        <strain evidence="3">F2-233</strain>
    </source>
</reference>
<evidence type="ECO:0000313" key="2">
    <source>
        <dbReference type="EMBL" id="RDI74776.1"/>
    </source>
</evidence>
<feature type="domain" description="Methyltransferase" evidence="1">
    <location>
        <begin position="153"/>
        <end position="287"/>
    </location>
</feature>
<dbReference type="InterPro" id="IPR025714">
    <property type="entry name" value="Methyltranfer_dom"/>
</dbReference>
<sequence length="386" mass="42150">MSETDELVARLVAGGQLTGATLSSPRRSDPSRAARVTVAPVVVRGSLRYRWTYHHETRTVDENLAAEETARRLAHLLAGEFRQGLLQSTEDDWQVLAGGRGAKVLRRAPTRPSARLRHDRVKRRLLPDGEPVPFLVELGVMTAEGKVRARHYDKFRQVNRFLELVGEVLPELPDGPLRVVDFGSGKSYLTFALHHLLAAVHGREVEIVGLDLKAEVVAGCEALARRLGAAGLRFEVGEIAGYAGLEGADLVVSLHACDTATDAALDRAVRAEAAVILAVPCCQHELLPQLANASLGPLLRHGILRERFAAEVTDAARAQLLGAAGYEVQVVEFVELEHTPKNLLLRAVRRPARDRAKAFDDYLAFKAALGIDPALERMLADRLGTR</sequence>
<dbReference type="InterPro" id="IPR029063">
    <property type="entry name" value="SAM-dependent_MTases_sf"/>
</dbReference>
<evidence type="ECO:0000313" key="3">
    <source>
        <dbReference type="Proteomes" id="UP000254134"/>
    </source>
</evidence>
<reference evidence="2 3" key="1">
    <citation type="submission" date="2018-07" db="EMBL/GenBank/DDBJ databases">
        <title>High-quality-draft genome sequence of Gaiella occulta.</title>
        <authorList>
            <person name="Severino R."/>
            <person name="Froufe H.J.C."/>
            <person name="Rainey F.A."/>
            <person name="Barroso C."/>
            <person name="Albuquerque L."/>
            <person name="Lobo-Da-Cunha A."/>
            <person name="Da Costa M.S."/>
            <person name="Egas C."/>
        </authorList>
    </citation>
    <scope>NUCLEOTIDE SEQUENCE [LARGE SCALE GENOMIC DNA]</scope>
    <source>
        <strain evidence="2 3">F2-233</strain>
    </source>
</reference>
<dbReference type="SUPFAM" id="SSF53335">
    <property type="entry name" value="S-adenosyl-L-methionine-dependent methyltransferases"/>
    <property type="match status" value="1"/>
</dbReference>
<organism evidence="2 3">
    <name type="scientific">Gaiella occulta</name>
    <dbReference type="NCBI Taxonomy" id="1002870"/>
    <lineage>
        <taxon>Bacteria</taxon>
        <taxon>Bacillati</taxon>
        <taxon>Actinomycetota</taxon>
        <taxon>Thermoleophilia</taxon>
        <taxon>Gaiellales</taxon>
        <taxon>Gaiellaceae</taxon>
        <taxon>Gaiella</taxon>
    </lineage>
</organism>
<dbReference type="GO" id="GO:0005737">
    <property type="term" value="C:cytoplasm"/>
    <property type="evidence" value="ECO:0007669"/>
    <property type="project" value="TreeGrafter"/>
</dbReference>
<dbReference type="PANTHER" id="PTHR13369">
    <property type="match status" value="1"/>
</dbReference>
<name>A0A7M2YXJ7_9ACTN</name>
<evidence type="ECO:0000259" key="1">
    <source>
        <dbReference type="Pfam" id="PF13679"/>
    </source>
</evidence>
<dbReference type="GO" id="GO:0032259">
    <property type="term" value="P:methylation"/>
    <property type="evidence" value="ECO:0007669"/>
    <property type="project" value="UniProtKB-KW"/>
</dbReference>
<dbReference type="EMBL" id="QQZY01000003">
    <property type="protein sequence ID" value="RDI74776.1"/>
    <property type="molecule type" value="Genomic_DNA"/>
</dbReference>
<dbReference type="GO" id="GO:0008168">
    <property type="term" value="F:methyltransferase activity"/>
    <property type="evidence" value="ECO:0007669"/>
    <property type="project" value="UniProtKB-KW"/>
</dbReference>
<dbReference type="OrthoDB" id="5502211at2"/>
<dbReference type="Proteomes" id="UP000254134">
    <property type="component" value="Unassembled WGS sequence"/>
</dbReference>
<dbReference type="Pfam" id="PF13679">
    <property type="entry name" value="Methyltransf_32"/>
    <property type="match status" value="1"/>
</dbReference>
<keyword evidence="2" id="KW-0489">Methyltransferase</keyword>
<proteinExistence type="predicted"/>
<dbReference type="AlphaFoldDB" id="A0A7M2YXJ7"/>
<accession>A0A7M2YXJ7</accession>
<keyword evidence="3" id="KW-1185">Reference proteome</keyword>
<protein>
    <submittedName>
        <fullName evidence="2">Methyltransferase domain-containing protein</fullName>
    </submittedName>
</protein>
<comment type="caution">
    <text evidence="2">The sequence shown here is derived from an EMBL/GenBank/DDBJ whole genome shotgun (WGS) entry which is preliminary data.</text>
</comment>
<dbReference type="RefSeq" id="WP_114796070.1">
    <property type="nucleotide sequence ID" value="NZ_QQZY01000003.1"/>
</dbReference>
<keyword evidence="2" id="KW-0808">Transferase</keyword>
<gene>
    <name evidence="2" type="ORF">Gocc_1665</name>
</gene>
<dbReference type="PANTHER" id="PTHR13369:SF3">
    <property type="entry name" value="METHYLTRANSFERASE DOMAIN-CONTAINING PROTEIN"/>
    <property type="match status" value="1"/>
</dbReference>